<evidence type="ECO:0000313" key="2">
    <source>
        <dbReference type="EMBL" id="MBM6921981.1"/>
    </source>
</evidence>
<dbReference type="RefSeq" id="WP_204448384.1">
    <property type="nucleotide sequence ID" value="NZ_JACJKY010000037.1"/>
</dbReference>
<reference evidence="2" key="2">
    <citation type="journal article" date="2021" name="Sci. Rep.">
        <title>The distribution of antibiotic resistance genes in chicken gut microbiota commensals.</title>
        <authorList>
            <person name="Juricova H."/>
            <person name="Matiasovicova J."/>
            <person name="Kubasova T."/>
            <person name="Cejkova D."/>
            <person name="Rychlik I."/>
        </authorList>
    </citation>
    <scope>NUCLEOTIDE SEQUENCE</scope>
    <source>
        <strain evidence="2">An559</strain>
    </source>
</reference>
<evidence type="ECO:0000256" key="1">
    <source>
        <dbReference type="SAM" id="MobiDB-lite"/>
    </source>
</evidence>
<accession>A0A938XA16</accession>
<feature type="compositionally biased region" description="Basic and acidic residues" evidence="1">
    <location>
        <begin position="22"/>
        <end position="34"/>
    </location>
</feature>
<feature type="region of interest" description="Disordered" evidence="1">
    <location>
        <begin position="1"/>
        <end position="52"/>
    </location>
</feature>
<keyword evidence="3" id="KW-1185">Reference proteome</keyword>
<comment type="caution">
    <text evidence="2">The sequence shown here is derived from an EMBL/GenBank/DDBJ whole genome shotgun (WGS) entry which is preliminary data.</text>
</comment>
<name>A0A938XA16_9FIRM</name>
<protein>
    <submittedName>
        <fullName evidence="2">Uncharacterized protein</fullName>
    </submittedName>
</protein>
<proteinExistence type="predicted"/>
<dbReference type="AlphaFoldDB" id="A0A938XA16"/>
<dbReference type="EMBL" id="JACJKY010000037">
    <property type="protein sequence ID" value="MBM6921981.1"/>
    <property type="molecule type" value="Genomic_DNA"/>
</dbReference>
<dbReference type="Proteomes" id="UP000774750">
    <property type="component" value="Unassembled WGS sequence"/>
</dbReference>
<reference evidence="2" key="1">
    <citation type="submission" date="2020-08" db="EMBL/GenBank/DDBJ databases">
        <authorList>
            <person name="Cejkova D."/>
            <person name="Kubasova T."/>
            <person name="Jahodarova E."/>
            <person name="Rychlik I."/>
        </authorList>
    </citation>
    <scope>NUCLEOTIDE SEQUENCE</scope>
    <source>
        <strain evidence="2">An559</strain>
    </source>
</reference>
<gene>
    <name evidence="2" type="ORF">H6A12_12610</name>
</gene>
<sequence>MMYPAPLVSPLAPDAQAQPDSLAHEHQQMKRNDVSRAAGFSSPIPGASNSLK</sequence>
<evidence type="ECO:0000313" key="3">
    <source>
        <dbReference type="Proteomes" id="UP000774750"/>
    </source>
</evidence>
<organism evidence="2 3">
    <name type="scientific">Merdimmobilis hominis</name>
    <dbReference type="NCBI Taxonomy" id="2897707"/>
    <lineage>
        <taxon>Bacteria</taxon>
        <taxon>Bacillati</taxon>
        <taxon>Bacillota</taxon>
        <taxon>Clostridia</taxon>
        <taxon>Eubacteriales</taxon>
        <taxon>Oscillospiraceae</taxon>
        <taxon>Merdimmobilis</taxon>
    </lineage>
</organism>